<dbReference type="InterPro" id="IPR006311">
    <property type="entry name" value="TAT_signal"/>
</dbReference>
<evidence type="ECO:0008006" key="7">
    <source>
        <dbReference type="Google" id="ProtNLM"/>
    </source>
</evidence>
<accession>A0ABP9JH17</accession>
<keyword evidence="6" id="KW-1185">Reference proteome</keyword>
<dbReference type="RefSeq" id="WP_345657136.1">
    <property type="nucleotide sequence ID" value="NZ_BAABKB010000036.1"/>
</dbReference>
<name>A0ABP9JH17_9ACTN</name>
<comment type="similarity">
    <text evidence="1">Belongs to the melC1 family.</text>
</comment>
<dbReference type="Pfam" id="PF06236">
    <property type="entry name" value="MelC1"/>
    <property type="match status" value="1"/>
</dbReference>
<evidence type="ECO:0000313" key="5">
    <source>
        <dbReference type="EMBL" id="GAA5031732.1"/>
    </source>
</evidence>
<dbReference type="EMBL" id="BAABKB010000036">
    <property type="protein sequence ID" value="GAA5031732.1"/>
    <property type="molecule type" value="Genomic_DNA"/>
</dbReference>
<dbReference type="Proteomes" id="UP001501759">
    <property type="component" value="Unassembled WGS sequence"/>
</dbReference>
<sequence length="126" mass="12903">MPELTRRRALGAAAALTAVAGAAAVTTTPAAAAPTPDHHHGGQPESFDEVYRGRRIQGRPASGGGHHHGAGYAVFIDGAELHVMQNADGSWISVVSHYDPVATPRAAARAAVVELQGAPLVPFNGN</sequence>
<evidence type="ECO:0000256" key="1">
    <source>
        <dbReference type="ARBA" id="ARBA00009871"/>
    </source>
</evidence>
<feature type="signal peptide" evidence="4">
    <location>
        <begin position="1"/>
        <end position="32"/>
    </location>
</feature>
<dbReference type="InterPro" id="IPR023199">
    <property type="entry name" value="GriE/MELC1_sf"/>
</dbReference>
<comment type="caution">
    <text evidence="5">The sequence shown here is derived from an EMBL/GenBank/DDBJ whole genome shotgun (WGS) entry which is preliminary data.</text>
</comment>
<proteinExistence type="inferred from homology"/>
<reference evidence="6" key="1">
    <citation type="journal article" date="2019" name="Int. J. Syst. Evol. Microbiol.">
        <title>The Global Catalogue of Microorganisms (GCM) 10K type strain sequencing project: providing services to taxonomists for standard genome sequencing and annotation.</title>
        <authorList>
            <consortium name="The Broad Institute Genomics Platform"/>
            <consortium name="The Broad Institute Genome Sequencing Center for Infectious Disease"/>
            <person name="Wu L."/>
            <person name="Ma J."/>
        </authorList>
    </citation>
    <scope>NUCLEOTIDE SEQUENCE [LARGE SCALE GENOMIC DNA]</scope>
    <source>
        <strain evidence="6">JCM 18409</strain>
    </source>
</reference>
<dbReference type="NCBIfam" id="NF047833">
    <property type="entry name" value="TyroCdyMelC1"/>
    <property type="match status" value="1"/>
</dbReference>
<gene>
    <name evidence="5" type="ORF">GCM10023335_73410</name>
</gene>
<evidence type="ECO:0000256" key="4">
    <source>
        <dbReference type="SAM" id="SignalP"/>
    </source>
</evidence>
<dbReference type="Gene3D" id="3.30.1880.10">
    <property type="entry name" value="protein ne1242 domain like"/>
    <property type="match status" value="1"/>
</dbReference>
<dbReference type="InterPro" id="IPR010928">
    <property type="entry name" value="MelC1"/>
</dbReference>
<evidence type="ECO:0000256" key="3">
    <source>
        <dbReference type="ARBA" id="ARBA00023008"/>
    </source>
</evidence>
<dbReference type="PROSITE" id="PS51318">
    <property type="entry name" value="TAT"/>
    <property type="match status" value="1"/>
</dbReference>
<evidence type="ECO:0000256" key="2">
    <source>
        <dbReference type="ARBA" id="ARBA00022729"/>
    </source>
</evidence>
<keyword evidence="3" id="KW-0186">Copper</keyword>
<protein>
    <recommendedName>
        <fullName evidence="7">Tyrosinase</fullName>
    </recommendedName>
</protein>
<organism evidence="5 6">
    <name type="scientific">Streptomyces siamensis</name>
    <dbReference type="NCBI Taxonomy" id="1274986"/>
    <lineage>
        <taxon>Bacteria</taxon>
        <taxon>Bacillati</taxon>
        <taxon>Actinomycetota</taxon>
        <taxon>Actinomycetes</taxon>
        <taxon>Kitasatosporales</taxon>
        <taxon>Streptomycetaceae</taxon>
        <taxon>Streptomyces</taxon>
    </lineage>
</organism>
<feature type="chain" id="PRO_5046613382" description="Tyrosinase" evidence="4">
    <location>
        <begin position="33"/>
        <end position="126"/>
    </location>
</feature>
<evidence type="ECO:0000313" key="6">
    <source>
        <dbReference type="Proteomes" id="UP001501759"/>
    </source>
</evidence>
<keyword evidence="2 4" id="KW-0732">Signal</keyword>